<evidence type="ECO:0000313" key="3">
    <source>
        <dbReference type="EMBL" id="KAK8860203.1"/>
    </source>
</evidence>
<dbReference type="InterPro" id="IPR028889">
    <property type="entry name" value="USP"/>
</dbReference>
<proteinExistence type="predicted"/>
<protein>
    <recommendedName>
        <fullName evidence="2">USP domain-containing protein</fullName>
    </recommendedName>
</protein>
<dbReference type="PROSITE" id="PS00972">
    <property type="entry name" value="USP_1"/>
    <property type="match status" value="1"/>
</dbReference>
<dbReference type="PANTHER" id="PTHR24006">
    <property type="entry name" value="UBIQUITIN CARBOXYL-TERMINAL HYDROLASE"/>
    <property type="match status" value="1"/>
</dbReference>
<dbReference type="SUPFAM" id="SSF54001">
    <property type="entry name" value="Cysteine proteinases"/>
    <property type="match status" value="1"/>
</dbReference>
<dbReference type="PROSITE" id="PS50235">
    <property type="entry name" value="USP_3"/>
    <property type="match status" value="1"/>
</dbReference>
<gene>
    <name evidence="3" type="ORF">M9Y10_011868</name>
</gene>
<name>A0ABR2IC21_9EUKA</name>
<organism evidence="3 4">
    <name type="scientific">Tritrichomonas musculus</name>
    <dbReference type="NCBI Taxonomy" id="1915356"/>
    <lineage>
        <taxon>Eukaryota</taxon>
        <taxon>Metamonada</taxon>
        <taxon>Parabasalia</taxon>
        <taxon>Tritrichomonadida</taxon>
        <taxon>Tritrichomonadidae</taxon>
        <taxon>Tritrichomonas</taxon>
    </lineage>
</organism>
<dbReference type="InterPro" id="IPR038765">
    <property type="entry name" value="Papain-like_cys_pep_sf"/>
</dbReference>
<dbReference type="Pfam" id="PF00443">
    <property type="entry name" value="UCH"/>
    <property type="match status" value="1"/>
</dbReference>
<comment type="caution">
    <text evidence="3">The sequence shown here is derived from an EMBL/GenBank/DDBJ whole genome shotgun (WGS) entry which is preliminary data.</text>
</comment>
<dbReference type="InterPro" id="IPR018200">
    <property type="entry name" value="USP_CS"/>
</dbReference>
<dbReference type="PROSITE" id="PS00973">
    <property type="entry name" value="USP_2"/>
    <property type="match status" value="1"/>
</dbReference>
<dbReference type="InterPro" id="IPR050164">
    <property type="entry name" value="Peptidase_C19"/>
</dbReference>
<dbReference type="Gene3D" id="3.90.70.10">
    <property type="entry name" value="Cysteine proteinases"/>
    <property type="match status" value="1"/>
</dbReference>
<keyword evidence="4" id="KW-1185">Reference proteome</keyword>
<reference evidence="3 4" key="1">
    <citation type="submission" date="2024-04" db="EMBL/GenBank/DDBJ databases">
        <title>Tritrichomonas musculus Genome.</title>
        <authorList>
            <person name="Alves-Ferreira E."/>
            <person name="Grigg M."/>
            <person name="Lorenzi H."/>
            <person name="Galac M."/>
        </authorList>
    </citation>
    <scope>NUCLEOTIDE SEQUENCE [LARGE SCALE GENOMIC DNA]</scope>
    <source>
        <strain evidence="3 4">EAF2021</strain>
    </source>
</reference>
<accession>A0ABR2IC21</accession>
<evidence type="ECO:0000256" key="1">
    <source>
        <dbReference type="SAM" id="MobiDB-lite"/>
    </source>
</evidence>
<evidence type="ECO:0000313" key="4">
    <source>
        <dbReference type="Proteomes" id="UP001470230"/>
    </source>
</evidence>
<feature type="compositionally biased region" description="Low complexity" evidence="1">
    <location>
        <begin position="2084"/>
        <end position="2101"/>
    </location>
</feature>
<sequence length="2413" mass="279316">MCQPEEDFPTWLMILQSTTDNVEDFNRFIPDIERLLDSIVKTDDLPEPIKDFKIEFITKLHTDIIRRFQNFGYLQESQLDIIFHFFQIVIKFSCYGIKSSNAIIMYLCPSIIQFPDCTLFKNNVQYNFIPKLCEYALECNFLEDGMKSLSELPNSVDVIYYLYFGLHFLIDYTNKVNFWDLSALTLKAIYHNCEEFLRSIPTGTVFSLFSDTLAIAYKHEKIQKEFIDSWLEIITLFVKSDIFEKQLCGLKGISTLISREQSKFIVLEWFRSPENLKIMSGNDMHNEFINPYNTILCELAAADLLTDTFLENLWKLHTVQHSTQLLQFFLIFNMIATKLQQRYMNDYVLMCLKPESETEIWVKFINQLGVTIGKRNDSPEAFSFIREKLFSLSFSGNSSLNISAQQGLLNILQFYLSPQILVEYTNRLRSQCGNTILFYQLLKEATKSSFNDEDFSYGVLRDAILFALQIHSQQGSTVDKPSSVYPFIENVCNSNKISIPENALEDLFSLADTENFYPFIINLIKGGFVSYDYVEHFILIMNPELITEDFFDLVKEFIYKVNNYPLVLKKLPIEKEEILWVFSTTESKCRNLFTNLLCELYSKNDGIELSDHLMIRTFFEKWNVMRQTRNQNLILNVMKCFIVTIESYIDVSFYDVTRHDPSLYLNTVIVNVSGQSLPSPQTHEVPESMLVSALKHRISRTAMKPMNKFRITMNQNYLNELDTIKTIANGNKAINVSIKLLDNDKYTPEYHERTCVPSALISQSFISDSLIDMLKENNEDAKKLLDYLPTNINTLMQIDEIEKKQHFDYNQLLPAEYPFFFTYNLEALKKKLDYDNSSNGELFKSFERTGGFIFLAENANSPNLMKSIVPFLEKELTIDLKKNLGQKLFDAIFPSLLVDKPQKRTFIANANFLTNIASTCEIKLPEELYQTIGKILFSSKKYVKNYGNNLLAKVKIPLNVFLEKMDENNQDVILYACYHHIDAFNPLFHEMFIKNPHSYALLLIIKKNLDDNLIEDDQIKLQIVHILIANYLTIDSRPKDKNCFSLALECLSLLKCPDLFQQLQDLFNKKIQPKEWRIDGDSTAVSSTGFSGLINLGATCFLNSTLQQFFAIPPLRKSIIEYNGEDPFMIQLRNLFARMWLSKGHPVSTEELVKEWTGWDGEKMNPRVQQDACEFVQILIDKLEKGLGKEFIQSLFAGTTVDNIEGISEEYHATRNQPFYTFTMPIKDLTNVEEALYAMQNPDFLTGANQYHADQLDRKIDAKKFQKIGSLPPYFIVQLSRFTYDYNTWERSKIDSQFEFPVNLDLSMFTCVDNQIARYKLRGVIIHCGNALCGHYISYVADRASGHWLCCNDSHVSEISEEDVLNDAYGKYQYKNAYLLFYDREDTQKCNDNVQDDQNQQKSLFSYTNDISISDELKEIIEKENKLNDQYSLFCSSPFYEFCKSLSCCDDINYGNIALRYYYEIFPYTTHVDKTEEFAFYLIRAVNQSDSFRNVLASYLPYGYFQSALVYCPSDRLRKHTLSMLDALEPNQYSDSFLAALIAAINDLVSYIGMYSEYFELIERVISKSENAALFATSNNWVTRLSAFITEDIPKFLTDNPTFRPTYIYSVINIDGLFRTIASLNPPENLVTYILDQEFFKLLLYNPRHPVDASSIVDLLRSFSNFEEVKNFISHFTVHCGIYVDPFKLLRIIYNVLREDSFDLISQSILKTKDDMDFAASLAGEAMYEMQTGRNDFHLILLSKMDKWLLKYLINDNSNCRICALYTVAFLVPCKSFNGLISFPATNASSLYGEISFSIPEENNYQPSQEVIQRAKYILSYLIDHVDNVADKIAELSTPFPGIDYIDCIIRLSKFIQFDVSNFFIDFASNRLRTKCPFDIQKKEILLFLSENYPQLVTMDFIIKMMDYPTFTETNNELSSNSSLYNNRNTFIRALKFLEALECLADSLQPPPEFVESFVTQLAFTPFQHYASSYKTISTFVVKFASIYPSIFIDYIRKNLSTVAIYCYSLLLVTLETTKTKMPILPYLASAATTKKQFFTLDELILKSFELNEETEEEDDDKSFEIAENVNENVSGFAEEDEASNSNNNNNNNNTAGNSNSYKEMSSDISMDDEEEDEYEEESQKQVHPYKTEEEMVIPIQNKIEINNELNMNTKSDDQRIQPLISLLNSPQIGHDARQAIWNLILIKKPSYPAFKMVFNWRGDWPEFTTYLLTIAPTLLPQNEDENDDEYHCKHEKYKELIDDLIECSKNSAESFSLAEDFLFENALNEVMKRGFSDYLFKLDIGNNVDAFAKYLNVLFDYIKNNENVDSDDVFLKKCQDAIQPLIVAVGRRVCFLVDVFEDVRDGAIGKTDLIPLFSPLQLLCTFKNVIVNTKLVNDLVNLQRSCNNVDVINRVEAKDELRKLSDLISNVI</sequence>
<dbReference type="EMBL" id="JAPFFF010000018">
    <property type="protein sequence ID" value="KAK8860203.1"/>
    <property type="molecule type" value="Genomic_DNA"/>
</dbReference>
<dbReference type="PANTHER" id="PTHR24006:SF827">
    <property type="entry name" value="UBIQUITIN CARBOXYL-TERMINAL HYDROLASE 34"/>
    <property type="match status" value="1"/>
</dbReference>
<evidence type="ECO:0000259" key="2">
    <source>
        <dbReference type="PROSITE" id="PS50235"/>
    </source>
</evidence>
<dbReference type="InterPro" id="IPR001394">
    <property type="entry name" value="Peptidase_C19_UCH"/>
</dbReference>
<feature type="region of interest" description="Disordered" evidence="1">
    <location>
        <begin position="2078"/>
        <end position="2130"/>
    </location>
</feature>
<feature type="compositionally biased region" description="Acidic residues" evidence="1">
    <location>
        <begin position="2110"/>
        <end position="2121"/>
    </location>
</feature>
<dbReference type="Proteomes" id="UP001470230">
    <property type="component" value="Unassembled WGS sequence"/>
</dbReference>
<feature type="domain" description="USP" evidence="2">
    <location>
        <begin position="1091"/>
        <end position="1385"/>
    </location>
</feature>